<feature type="compositionally biased region" description="Polar residues" evidence="1">
    <location>
        <begin position="93"/>
        <end position="106"/>
    </location>
</feature>
<feature type="region of interest" description="Disordered" evidence="1">
    <location>
        <begin position="1"/>
        <end position="34"/>
    </location>
</feature>
<evidence type="ECO:0000256" key="1">
    <source>
        <dbReference type="SAM" id="MobiDB-lite"/>
    </source>
</evidence>
<dbReference type="AlphaFoldDB" id="A0A2Y9SJD6"/>
<feature type="region of interest" description="Disordered" evidence="1">
    <location>
        <begin position="50"/>
        <end position="242"/>
    </location>
</feature>
<dbReference type="InParanoid" id="A0A2Y9SJD6"/>
<name>A0A2Y9SJD6_PHYMC</name>
<dbReference type="GeneID" id="102984378"/>
<feature type="compositionally biased region" description="Basic and acidic residues" evidence="1">
    <location>
        <begin position="78"/>
        <end position="88"/>
    </location>
</feature>
<sequence length="242" mass="26151">MKKGGEQGKEGVQRVSRRKGADRKAGRGRARAGRAAVALCSPLAGRAFAAGPAPGAAATSVWTQRRKRPSLLPLPGDLLRRHWAQERPRRGRSTLTTSPQIWTAGTTIKLAPPWEGQTDRKTGSSGLRWKQKLNSPGLRRGDQRPAPTPGRWAETRKTRSLWLGPIPPREAPSLPAPRLPTATDAGKPPPPGEGSPGHRSRRCPPSFPPSLPLPRPPSLSPSLARCRSRGPPAGNLFWIKSR</sequence>
<feature type="compositionally biased region" description="Basic residues" evidence="1">
    <location>
        <begin position="15"/>
        <end position="32"/>
    </location>
</feature>
<accession>A0A2Y9SJD6</accession>
<feature type="compositionally biased region" description="Basic and acidic residues" evidence="1">
    <location>
        <begin position="1"/>
        <end position="12"/>
    </location>
</feature>
<organism evidence="2 3">
    <name type="scientific">Physeter macrocephalus</name>
    <name type="common">Sperm whale</name>
    <name type="synonym">Physeter catodon</name>
    <dbReference type="NCBI Taxonomy" id="9755"/>
    <lineage>
        <taxon>Eukaryota</taxon>
        <taxon>Metazoa</taxon>
        <taxon>Chordata</taxon>
        <taxon>Craniata</taxon>
        <taxon>Vertebrata</taxon>
        <taxon>Euteleostomi</taxon>
        <taxon>Mammalia</taxon>
        <taxon>Eutheria</taxon>
        <taxon>Laurasiatheria</taxon>
        <taxon>Artiodactyla</taxon>
        <taxon>Whippomorpha</taxon>
        <taxon>Cetacea</taxon>
        <taxon>Odontoceti</taxon>
        <taxon>Physeteridae</taxon>
        <taxon>Physeter</taxon>
    </lineage>
</organism>
<proteinExistence type="predicted"/>
<dbReference type="KEGG" id="pcad:102984378"/>
<protein>
    <submittedName>
        <fullName evidence="3">Uncharacterized protein</fullName>
    </submittedName>
</protein>
<keyword evidence="2" id="KW-1185">Reference proteome</keyword>
<reference evidence="3" key="1">
    <citation type="submission" date="2025-08" db="UniProtKB">
        <authorList>
            <consortium name="RefSeq"/>
        </authorList>
    </citation>
    <scope>IDENTIFICATION</scope>
    <source>
        <tissue evidence="3">Muscle</tissue>
    </source>
</reference>
<dbReference type="Proteomes" id="UP000248484">
    <property type="component" value="Chromosome 6"/>
</dbReference>
<evidence type="ECO:0000313" key="2">
    <source>
        <dbReference type="Proteomes" id="UP000248484"/>
    </source>
</evidence>
<feature type="compositionally biased region" description="Pro residues" evidence="1">
    <location>
        <begin position="205"/>
        <end position="219"/>
    </location>
</feature>
<feature type="compositionally biased region" description="Pro residues" evidence="1">
    <location>
        <begin position="165"/>
        <end position="178"/>
    </location>
</feature>
<dbReference type="RefSeq" id="XP_023978731.1">
    <property type="nucleotide sequence ID" value="XM_024122963.2"/>
</dbReference>
<gene>
    <name evidence="3" type="primary">LOC102984378</name>
</gene>
<evidence type="ECO:0000313" key="3">
    <source>
        <dbReference type="RefSeq" id="XP_023978731.1"/>
    </source>
</evidence>